<dbReference type="Proteomes" id="UP001165960">
    <property type="component" value="Unassembled WGS sequence"/>
</dbReference>
<organism evidence="1 2">
    <name type="scientific">Entomophthora muscae</name>
    <dbReference type="NCBI Taxonomy" id="34485"/>
    <lineage>
        <taxon>Eukaryota</taxon>
        <taxon>Fungi</taxon>
        <taxon>Fungi incertae sedis</taxon>
        <taxon>Zoopagomycota</taxon>
        <taxon>Entomophthoromycotina</taxon>
        <taxon>Entomophthoromycetes</taxon>
        <taxon>Entomophthorales</taxon>
        <taxon>Entomophthoraceae</taxon>
        <taxon>Entomophthora</taxon>
    </lineage>
</organism>
<protein>
    <submittedName>
        <fullName evidence="1">Uncharacterized protein</fullName>
    </submittedName>
</protein>
<sequence>MRDSELVVLNISDEICFFGCPEEAAPATLYGQVDISHGTLRDLEHGRVMLRAVGCAKVFWDEECSYFAIMASRKRLLCMEQGLPMMDTSACPPYLSTDLVEEIPSQYMHTAQFQFLLDGHLPSSFNHLNDHISYAVELVHLLDNGKEAVLATRPFNVRRCLLPLLPQISTAFQTDLTEKWVGAHEGVRYCVMNPSFLVTGDSAYSFRVLLASSESSSAYISASLKQVVTCQIAEPASQGRMFQKSHRTTIAKTNSNQRIRLTGRGEETAVLVKLPLSPKLNEALDCDLISIEHHVKLSLKCSRFSSKKLDLHFPVLVTSLFDLPPPYEPSP</sequence>
<evidence type="ECO:0000313" key="2">
    <source>
        <dbReference type="Proteomes" id="UP001165960"/>
    </source>
</evidence>
<keyword evidence="2" id="KW-1185">Reference proteome</keyword>
<reference evidence="1" key="1">
    <citation type="submission" date="2022-04" db="EMBL/GenBank/DDBJ databases">
        <title>Genome of the entomopathogenic fungus Entomophthora muscae.</title>
        <authorList>
            <person name="Elya C."/>
            <person name="Lovett B.R."/>
            <person name="Lee E."/>
            <person name="Macias A.M."/>
            <person name="Hajek A.E."/>
            <person name="De Bivort B.L."/>
            <person name="Kasson M.T."/>
            <person name="De Fine Licht H.H."/>
            <person name="Stajich J.E."/>
        </authorList>
    </citation>
    <scope>NUCLEOTIDE SEQUENCE</scope>
    <source>
        <strain evidence="1">Berkeley</strain>
    </source>
</reference>
<evidence type="ECO:0000313" key="1">
    <source>
        <dbReference type="EMBL" id="KAJ9064179.1"/>
    </source>
</evidence>
<name>A0ACC2SP49_9FUNG</name>
<proteinExistence type="predicted"/>
<gene>
    <name evidence="1" type="ORF">DSO57_1033117</name>
</gene>
<accession>A0ACC2SP49</accession>
<dbReference type="EMBL" id="QTSX02004517">
    <property type="protein sequence ID" value="KAJ9064179.1"/>
    <property type="molecule type" value="Genomic_DNA"/>
</dbReference>
<comment type="caution">
    <text evidence="1">The sequence shown here is derived from an EMBL/GenBank/DDBJ whole genome shotgun (WGS) entry which is preliminary data.</text>
</comment>